<dbReference type="PANTHER" id="PTHR42791:SF1">
    <property type="entry name" value="N-ACETYLTRANSFERASE DOMAIN-CONTAINING PROTEIN"/>
    <property type="match status" value="1"/>
</dbReference>
<comment type="caution">
    <text evidence="1">The sequence shown here is derived from an EMBL/GenBank/DDBJ whole genome shotgun (WGS) entry which is preliminary data.</text>
</comment>
<evidence type="ECO:0008006" key="3">
    <source>
        <dbReference type="Google" id="ProtNLM"/>
    </source>
</evidence>
<organism evidence="1 2">
    <name type="scientific">Trametes pubescens</name>
    <name type="common">White-rot fungus</name>
    <dbReference type="NCBI Taxonomy" id="154538"/>
    <lineage>
        <taxon>Eukaryota</taxon>
        <taxon>Fungi</taxon>
        <taxon>Dikarya</taxon>
        <taxon>Basidiomycota</taxon>
        <taxon>Agaricomycotina</taxon>
        <taxon>Agaricomycetes</taxon>
        <taxon>Polyporales</taxon>
        <taxon>Polyporaceae</taxon>
        <taxon>Trametes</taxon>
    </lineage>
</organism>
<evidence type="ECO:0000313" key="1">
    <source>
        <dbReference type="EMBL" id="OJT02471.1"/>
    </source>
</evidence>
<sequence length="223" mass="24026">MTIVVREVTAPSEAELAQYTKILAEAFGYQFFGTALGGDKSLQEPTLLAQIKAALANGEGEVHVAELPDVGVVGVAVWFGPGQKFLASEAQHKAGWDQVMERLPAEYREWWDTFLVDYDALVEKSLGSGVKVASYHLQLLGTAPDHQRKGVAKALTRYGDAKAHAARVSSVLETVGPTNVSIYKALKYEVAGSGPIKVPPPAAEGSFEMSVIIKHTEVEEFQA</sequence>
<keyword evidence="2" id="KW-1185">Reference proteome</keyword>
<evidence type="ECO:0000313" key="2">
    <source>
        <dbReference type="Proteomes" id="UP000184267"/>
    </source>
</evidence>
<dbReference type="PANTHER" id="PTHR42791">
    <property type="entry name" value="GNAT FAMILY ACETYLTRANSFERASE"/>
    <property type="match status" value="1"/>
</dbReference>
<proteinExistence type="predicted"/>
<protein>
    <recommendedName>
        <fullName evidence="3">N-acetyltransferase domain-containing protein</fullName>
    </recommendedName>
</protein>
<dbReference type="EMBL" id="MNAD01001670">
    <property type="protein sequence ID" value="OJT02471.1"/>
    <property type="molecule type" value="Genomic_DNA"/>
</dbReference>
<dbReference type="InterPro" id="IPR052523">
    <property type="entry name" value="Trichothecene_AcTrans"/>
</dbReference>
<dbReference type="Proteomes" id="UP000184267">
    <property type="component" value="Unassembled WGS sequence"/>
</dbReference>
<dbReference type="AlphaFoldDB" id="A0A1M2V4G2"/>
<dbReference type="Gene3D" id="3.40.630.30">
    <property type="match status" value="1"/>
</dbReference>
<dbReference type="OrthoDB" id="2744543at2759"/>
<reference evidence="1 2" key="1">
    <citation type="submission" date="2016-10" db="EMBL/GenBank/DDBJ databases">
        <title>Genome sequence of the basidiomycete white-rot fungus Trametes pubescens.</title>
        <authorList>
            <person name="Makela M.R."/>
            <person name="Granchi Z."/>
            <person name="Peng M."/>
            <person name="De Vries R.P."/>
            <person name="Grigoriev I."/>
            <person name="Riley R."/>
            <person name="Hilden K."/>
        </authorList>
    </citation>
    <scope>NUCLEOTIDE SEQUENCE [LARGE SCALE GENOMIC DNA]</scope>
    <source>
        <strain evidence="1 2">FBCC735</strain>
    </source>
</reference>
<gene>
    <name evidence="1" type="ORF">TRAPUB_7038</name>
</gene>
<dbReference type="InterPro" id="IPR016181">
    <property type="entry name" value="Acyl_CoA_acyltransferase"/>
</dbReference>
<name>A0A1M2V4G2_TRAPU</name>
<accession>A0A1M2V4G2</accession>
<dbReference type="STRING" id="154538.A0A1M2V4G2"/>
<dbReference type="SUPFAM" id="SSF55729">
    <property type="entry name" value="Acyl-CoA N-acyltransferases (Nat)"/>
    <property type="match status" value="1"/>
</dbReference>
<dbReference type="OMA" id="NEEAHYF"/>